<dbReference type="InterPro" id="IPR001173">
    <property type="entry name" value="Glyco_trans_2-like"/>
</dbReference>
<dbReference type="InterPro" id="IPR029063">
    <property type="entry name" value="SAM-dependent_MTases_sf"/>
</dbReference>
<evidence type="ECO:0000259" key="1">
    <source>
        <dbReference type="PROSITE" id="PS50172"/>
    </source>
</evidence>
<dbReference type="PANTHER" id="PTHR10859:SF91">
    <property type="entry name" value="DOLICHYL-PHOSPHATE BETA-GLUCOSYLTRANSFERASE"/>
    <property type="match status" value="1"/>
</dbReference>
<dbReference type="EMBL" id="QZJF01000017">
    <property type="protein sequence ID" value="RJR27032.1"/>
    <property type="molecule type" value="Genomic_DNA"/>
</dbReference>
<dbReference type="AlphaFoldDB" id="A0A3A4ZCZ9"/>
<evidence type="ECO:0000313" key="3">
    <source>
        <dbReference type="Proteomes" id="UP000265540"/>
    </source>
</evidence>
<dbReference type="PROSITE" id="PS50172">
    <property type="entry name" value="BRCT"/>
    <property type="match status" value="1"/>
</dbReference>
<proteinExistence type="predicted"/>
<dbReference type="GO" id="GO:0016740">
    <property type="term" value="F:transferase activity"/>
    <property type="evidence" value="ECO:0007669"/>
    <property type="project" value="UniProtKB-KW"/>
</dbReference>
<evidence type="ECO:0000313" key="2">
    <source>
        <dbReference type="EMBL" id="RJR27032.1"/>
    </source>
</evidence>
<dbReference type="SUPFAM" id="SSF53448">
    <property type="entry name" value="Nucleotide-diphospho-sugar transferases"/>
    <property type="match status" value="1"/>
</dbReference>
<dbReference type="SUPFAM" id="SSF53335">
    <property type="entry name" value="S-adenosyl-L-methionine-dependent methyltransferases"/>
    <property type="match status" value="1"/>
</dbReference>
<dbReference type="GO" id="GO:0006487">
    <property type="term" value="P:protein N-linked glycosylation"/>
    <property type="evidence" value="ECO:0007669"/>
    <property type="project" value="TreeGrafter"/>
</dbReference>
<accession>A0A3A4ZCZ9</accession>
<sequence>MDSLAKIRDFYINKNNYYYTQLVKHINLLLNKKGSVLELGCGTGYVLNKLHGIAKTGIDISQEMIEISKEKYSGIEFVCTEKPETLGKKFEYIIVSDTLGYLSDIQEFLGTIKPLFERESRLIITIHNHIWNPILRLAESFKLKMPYVHENWLQQSEVINLLNLEEYQVISHSRKVLLPIYIPFVSNFINRYIAPLPIINWFCLIEIIVARLVPLQKDYSVSVIVPARNEEGNISKIINGVPNMGNGTELIFIEGNSSDKTYEAIQSESEKYLGEIDIKYFKQNGTGKKDAVYKGFEKATGEILMILDADATVKPAELKKFYAAISKGKGEFIYGSRLVYPMEKEAMQTLNQIANEAFASIFSWIFNQRITDTLCGTKVLFKSDWESLKSDIMSFGKNDPFGDFDLLFGAYKGNLKFLEIPIKYRARDYGNTNISRFKNGGDLLKMTFKAAGRIKFV</sequence>
<dbReference type="Pfam" id="PF13489">
    <property type="entry name" value="Methyltransf_23"/>
    <property type="match status" value="1"/>
</dbReference>
<reference evidence="2 3" key="1">
    <citation type="journal article" date="2017" name="ISME J.">
        <title>Energy and carbon metabolisms in a deep terrestrial subsurface fluid microbial community.</title>
        <authorList>
            <person name="Momper L."/>
            <person name="Jungbluth S.P."/>
            <person name="Lee M.D."/>
            <person name="Amend J.P."/>
        </authorList>
    </citation>
    <scope>NUCLEOTIDE SEQUENCE [LARGE SCALE GENOMIC DNA]</scope>
    <source>
        <strain evidence="2">SURF_46</strain>
    </source>
</reference>
<dbReference type="Gene3D" id="3.90.550.10">
    <property type="entry name" value="Spore Coat Polysaccharide Biosynthesis Protein SpsA, Chain A"/>
    <property type="match status" value="1"/>
</dbReference>
<dbReference type="PANTHER" id="PTHR10859">
    <property type="entry name" value="GLYCOSYL TRANSFERASE"/>
    <property type="match status" value="1"/>
</dbReference>
<dbReference type="Proteomes" id="UP000265540">
    <property type="component" value="Unassembled WGS sequence"/>
</dbReference>
<dbReference type="InterPro" id="IPR001357">
    <property type="entry name" value="BRCT_dom"/>
</dbReference>
<comment type="caution">
    <text evidence="2">The sequence shown here is derived from an EMBL/GenBank/DDBJ whole genome shotgun (WGS) entry which is preliminary data.</text>
</comment>
<dbReference type="InterPro" id="IPR029044">
    <property type="entry name" value="Nucleotide-diphossugar_trans"/>
</dbReference>
<protein>
    <submittedName>
        <fullName evidence="2">Glycosyltransferase</fullName>
    </submittedName>
</protein>
<dbReference type="Gene3D" id="3.40.50.150">
    <property type="entry name" value="Vaccinia Virus protein VP39"/>
    <property type="match status" value="1"/>
</dbReference>
<keyword evidence="2" id="KW-0808">Transferase</keyword>
<feature type="domain" description="BRCT" evidence="1">
    <location>
        <begin position="105"/>
        <end position="169"/>
    </location>
</feature>
<dbReference type="Pfam" id="PF00535">
    <property type="entry name" value="Glycos_transf_2"/>
    <property type="match status" value="1"/>
</dbReference>
<organism evidence="2 3">
    <name type="scientific">candidate division WWE3 bacterium</name>
    <dbReference type="NCBI Taxonomy" id="2053526"/>
    <lineage>
        <taxon>Bacteria</taxon>
        <taxon>Katanobacteria</taxon>
    </lineage>
</organism>
<dbReference type="CDD" id="cd04179">
    <property type="entry name" value="DPM_DPG-synthase_like"/>
    <property type="match status" value="1"/>
</dbReference>
<name>A0A3A4ZCZ9_UNCKA</name>
<gene>
    <name evidence="2" type="ORF">C4561_03625</name>
</gene>
<dbReference type="CDD" id="cd02440">
    <property type="entry name" value="AdoMet_MTases"/>
    <property type="match status" value="1"/>
</dbReference>